<dbReference type="SMART" id="SM00967">
    <property type="entry name" value="SpoU_sub_bind"/>
    <property type="match status" value="1"/>
</dbReference>
<comment type="similarity">
    <text evidence="1">Belongs to the class IV-like SAM-binding methyltransferase superfamily. RNA methyltransferase TrmH family.</text>
</comment>
<accession>A0A6I6F2M7</accession>
<dbReference type="GO" id="GO:0032259">
    <property type="term" value="P:methylation"/>
    <property type="evidence" value="ECO:0007669"/>
    <property type="project" value="UniProtKB-KW"/>
</dbReference>
<dbReference type="Gene3D" id="3.40.1280.10">
    <property type="match status" value="1"/>
</dbReference>
<dbReference type="InterPro" id="IPR029026">
    <property type="entry name" value="tRNA_m1G_MTases_N"/>
</dbReference>
<keyword evidence="2 5" id="KW-0489">Methyltransferase</keyword>
<dbReference type="SUPFAM" id="SSF55315">
    <property type="entry name" value="L30e-like"/>
    <property type="match status" value="1"/>
</dbReference>
<name>A0A6I6F2M7_9CLOT</name>
<evidence type="ECO:0000313" key="5">
    <source>
        <dbReference type="EMBL" id="QGU94967.1"/>
    </source>
</evidence>
<evidence type="ECO:0000256" key="2">
    <source>
        <dbReference type="ARBA" id="ARBA00022603"/>
    </source>
</evidence>
<evidence type="ECO:0000256" key="3">
    <source>
        <dbReference type="ARBA" id="ARBA00022679"/>
    </source>
</evidence>
<dbReference type="InterPro" id="IPR029028">
    <property type="entry name" value="Alpha/beta_knot_MTases"/>
</dbReference>
<dbReference type="PANTHER" id="PTHR43191">
    <property type="entry name" value="RRNA METHYLTRANSFERASE 3"/>
    <property type="match status" value="1"/>
</dbReference>
<dbReference type="Pfam" id="PF22435">
    <property type="entry name" value="MRM3-like_sub_bind"/>
    <property type="match status" value="1"/>
</dbReference>
<dbReference type="InterPro" id="IPR053888">
    <property type="entry name" value="MRM3-like_sub_bind"/>
</dbReference>
<dbReference type="AlphaFoldDB" id="A0A6I6F2M7"/>
<dbReference type="GO" id="GO:0008173">
    <property type="term" value="F:RNA methyltransferase activity"/>
    <property type="evidence" value="ECO:0007669"/>
    <property type="project" value="InterPro"/>
</dbReference>
<reference evidence="5 6" key="1">
    <citation type="submission" date="2019-12" db="EMBL/GenBank/DDBJ databases">
        <title>Genome sequenceing of Clostridium bovifaecis.</title>
        <authorList>
            <person name="Yao Y."/>
        </authorList>
    </citation>
    <scope>NUCLEOTIDE SEQUENCE [LARGE SCALE GENOMIC DNA]</scope>
    <source>
        <strain evidence="5 6">BXX</strain>
    </source>
</reference>
<gene>
    <name evidence="5" type="ORF">GOM49_07560</name>
</gene>
<dbReference type="InterPro" id="IPR029064">
    <property type="entry name" value="Ribosomal_eL30-like_sf"/>
</dbReference>
<organism evidence="5 6">
    <name type="scientific">Clostridium bovifaecis</name>
    <dbReference type="NCBI Taxonomy" id="2184719"/>
    <lineage>
        <taxon>Bacteria</taxon>
        <taxon>Bacillati</taxon>
        <taxon>Bacillota</taxon>
        <taxon>Clostridia</taxon>
        <taxon>Eubacteriales</taxon>
        <taxon>Clostridiaceae</taxon>
        <taxon>Clostridium</taxon>
    </lineage>
</organism>
<dbReference type="InterPro" id="IPR013123">
    <property type="entry name" value="SpoU_subst-bd"/>
</dbReference>
<dbReference type="Pfam" id="PF00588">
    <property type="entry name" value="SpoU_methylase"/>
    <property type="match status" value="1"/>
</dbReference>
<keyword evidence="3 5" id="KW-0808">Transferase</keyword>
<dbReference type="GO" id="GO:0006396">
    <property type="term" value="P:RNA processing"/>
    <property type="evidence" value="ECO:0007669"/>
    <property type="project" value="InterPro"/>
</dbReference>
<feature type="domain" description="RNA 2-O ribose methyltransferase substrate binding" evidence="4">
    <location>
        <begin position="31"/>
        <end position="106"/>
    </location>
</feature>
<dbReference type="EMBL" id="CP046522">
    <property type="protein sequence ID" value="QGU94967.1"/>
    <property type="molecule type" value="Genomic_DNA"/>
</dbReference>
<sequence length="267" mass="29932">MNIIESKDNSLIKDIKKLNKKKYRVEYGQFLVEGFRFVEEALKSTFKIPYIFISETSLEKFRSFGMERLINCDTKVNCVKESLLKELCNTENPQGILAVVNNKRVEIESKEGFYVLADRVQDPGNMGTIIRSAHAAGALGVIITKGTVDVYNDKTLRSTMGSIFNIPVIEDENFQVIKSLKESGFKLLVSSLDAENNFYDVDLTSKVIISIGNEGNGISEELYELNDEKVKIPMPGGAESLNAAVAASVMMYEAVRQKESLNRYQNL</sequence>
<proteinExistence type="inferred from homology"/>
<evidence type="ECO:0000313" key="6">
    <source>
        <dbReference type="Proteomes" id="UP000422764"/>
    </source>
</evidence>
<evidence type="ECO:0000259" key="4">
    <source>
        <dbReference type="SMART" id="SM00967"/>
    </source>
</evidence>
<keyword evidence="6" id="KW-1185">Reference proteome</keyword>
<dbReference type="PANTHER" id="PTHR43191:SF2">
    <property type="entry name" value="RRNA METHYLTRANSFERASE 3, MITOCHONDRIAL"/>
    <property type="match status" value="1"/>
</dbReference>
<dbReference type="InterPro" id="IPR051259">
    <property type="entry name" value="rRNA_Methyltransferase"/>
</dbReference>
<evidence type="ECO:0000256" key="1">
    <source>
        <dbReference type="ARBA" id="ARBA00007228"/>
    </source>
</evidence>
<dbReference type="GO" id="GO:0003723">
    <property type="term" value="F:RNA binding"/>
    <property type="evidence" value="ECO:0007669"/>
    <property type="project" value="InterPro"/>
</dbReference>
<dbReference type="SUPFAM" id="SSF75217">
    <property type="entry name" value="alpha/beta knot"/>
    <property type="match status" value="1"/>
</dbReference>
<dbReference type="Proteomes" id="UP000422764">
    <property type="component" value="Chromosome"/>
</dbReference>
<dbReference type="Gene3D" id="3.30.1330.30">
    <property type="match status" value="1"/>
</dbReference>
<dbReference type="GO" id="GO:0005737">
    <property type="term" value="C:cytoplasm"/>
    <property type="evidence" value="ECO:0007669"/>
    <property type="project" value="UniProtKB-ARBA"/>
</dbReference>
<dbReference type="InterPro" id="IPR001537">
    <property type="entry name" value="SpoU_MeTrfase"/>
</dbReference>
<protein>
    <submittedName>
        <fullName evidence="5">RNA methyltransferase</fullName>
    </submittedName>
</protein>
<dbReference type="CDD" id="cd18095">
    <property type="entry name" value="SpoU-like_rRNA-MTase"/>
    <property type="match status" value="1"/>
</dbReference>